<comment type="caution">
    <text evidence="1">The sequence shown here is derived from an EMBL/GenBank/DDBJ whole genome shotgun (WGS) entry which is preliminary data.</text>
</comment>
<evidence type="ECO:0000313" key="1">
    <source>
        <dbReference type="EMBL" id="TVK90174.1"/>
    </source>
</evidence>
<keyword evidence="2" id="KW-1185">Reference proteome</keyword>
<accession>A0A556VXN8</accession>
<sequence length="253" mass="28683">MAEIEAIFEAAEEATEVMETEAEGYSEAEKIEIQAETAAARTEINKFSELMSQVSDFLKQFNYKSAALSVSCFIAKNLAIGAILWGVNVTLNKMFAHTSGKSSETKKRMRNVIKALSDLISSEAELNQETLKWMKEHQDDVICLEGLEIQMEDILKTHLKPIAEASEKAEKIAESLQETVDGQLQFKVPEVYTIKRFIDITGVFIQAFSDLINFIKQKEDRVKELKSFPLTQEDVDDLRMKLSKVMALPMWDE</sequence>
<organism evidence="1 2">
    <name type="scientific">Bagarius yarrelli</name>
    <name type="common">Goonch</name>
    <name type="synonym">Bagrus yarrelli</name>
    <dbReference type="NCBI Taxonomy" id="175774"/>
    <lineage>
        <taxon>Eukaryota</taxon>
        <taxon>Metazoa</taxon>
        <taxon>Chordata</taxon>
        <taxon>Craniata</taxon>
        <taxon>Vertebrata</taxon>
        <taxon>Euteleostomi</taxon>
        <taxon>Actinopterygii</taxon>
        <taxon>Neopterygii</taxon>
        <taxon>Teleostei</taxon>
        <taxon>Ostariophysi</taxon>
        <taxon>Siluriformes</taxon>
        <taxon>Sisoridae</taxon>
        <taxon>Sisorinae</taxon>
        <taxon>Bagarius</taxon>
    </lineage>
</organism>
<gene>
    <name evidence="1" type="ORF">Baya_16689</name>
</gene>
<dbReference type="Proteomes" id="UP000319801">
    <property type="component" value="Unassembled WGS sequence"/>
</dbReference>
<evidence type="ECO:0000313" key="2">
    <source>
        <dbReference type="Proteomes" id="UP000319801"/>
    </source>
</evidence>
<dbReference type="AlphaFoldDB" id="A0A556VXN8"/>
<dbReference type="EMBL" id="VCAZ01000541">
    <property type="protein sequence ID" value="TVK90174.1"/>
    <property type="molecule type" value="Genomic_DNA"/>
</dbReference>
<protein>
    <submittedName>
        <fullName evidence="1">Uncharacterized protein</fullName>
    </submittedName>
</protein>
<proteinExistence type="predicted"/>
<name>A0A556VXN8_BAGYA</name>
<dbReference type="OrthoDB" id="10063052at2759"/>
<reference evidence="1 2" key="1">
    <citation type="journal article" date="2019" name="Genome Biol. Evol.">
        <title>Whole-Genome Sequencing of the Giant Devil Catfish, Bagarius yarrelli.</title>
        <authorList>
            <person name="Jiang W."/>
            <person name="Lv Y."/>
            <person name="Cheng L."/>
            <person name="Yang K."/>
            <person name="Chao B."/>
            <person name="Wang X."/>
            <person name="Li Y."/>
            <person name="Pan X."/>
            <person name="You X."/>
            <person name="Zhang Y."/>
            <person name="Yang J."/>
            <person name="Li J."/>
            <person name="Zhang X."/>
            <person name="Liu S."/>
            <person name="Sun C."/>
            <person name="Yang J."/>
            <person name="Shi Q."/>
        </authorList>
    </citation>
    <scope>NUCLEOTIDE SEQUENCE [LARGE SCALE GENOMIC DNA]</scope>
    <source>
        <strain evidence="1">JWS20170419001</strain>
        <tissue evidence="1">Muscle</tissue>
    </source>
</reference>